<evidence type="ECO:0000313" key="6">
    <source>
        <dbReference type="Proteomes" id="UP000094526"/>
    </source>
</evidence>
<evidence type="ECO:0000313" key="5">
    <source>
        <dbReference type="EMBL" id="OCT48185.1"/>
    </source>
</evidence>
<dbReference type="Pfam" id="PF05368">
    <property type="entry name" value="NmrA"/>
    <property type="match status" value="1"/>
</dbReference>
<comment type="similarity">
    <text evidence="1">Belongs to the NmrA-type oxidoreductase family.</text>
</comment>
<name>A0A1C1CI36_9EURO</name>
<keyword evidence="2" id="KW-0521">NADP</keyword>
<evidence type="ECO:0000256" key="2">
    <source>
        <dbReference type="ARBA" id="ARBA00022857"/>
    </source>
</evidence>
<dbReference type="Gene3D" id="3.90.25.10">
    <property type="entry name" value="UDP-galactose 4-epimerase, domain 1"/>
    <property type="match status" value="1"/>
</dbReference>
<evidence type="ECO:0000256" key="3">
    <source>
        <dbReference type="ARBA" id="ARBA00023002"/>
    </source>
</evidence>
<gene>
    <name evidence="5" type="ORF">CLCR_04188</name>
</gene>
<dbReference type="OrthoDB" id="3358371at2759"/>
<accession>A0A1C1CI36</accession>
<dbReference type="GO" id="GO:0005634">
    <property type="term" value="C:nucleus"/>
    <property type="evidence" value="ECO:0007669"/>
    <property type="project" value="TreeGrafter"/>
</dbReference>
<dbReference type="GO" id="GO:0016491">
    <property type="term" value="F:oxidoreductase activity"/>
    <property type="evidence" value="ECO:0007669"/>
    <property type="project" value="UniProtKB-KW"/>
</dbReference>
<dbReference type="InterPro" id="IPR051164">
    <property type="entry name" value="NmrA-like_oxidored"/>
</dbReference>
<organism evidence="5 6">
    <name type="scientific">Cladophialophora carrionii</name>
    <dbReference type="NCBI Taxonomy" id="86049"/>
    <lineage>
        <taxon>Eukaryota</taxon>
        <taxon>Fungi</taxon>
        <taxon>Dikarya</taxon>
        <taxon>Ascomycota</taxon>
        <taxon>Pezizomycotina</taxon>
        <taxon>Eurotiomycetes</taxon>
        <taxon>Chaetothyriomycetidae</taxon>
        <taxon>Chaetothyriales</taxon>
        <taxon>Herpotrichiellaceae</taxon>
        <taxon>Cladophialophora</taxon>
    </lineage>
</organism>
<proteinExistence type="inferred from homology"/>
<dbReference type="PANTHER" id="PTHR42748:SF30">
    <property type="entry name" value="NMRA-LIKE DOMAIN-CONTAINING PROTEIN"/>
    <property type="match status" value="1"/>
</dbReference>
<keyword evidence="6" id="KW-1185">Reference proteome</keyword>
<sequence>MSKLIVVLGATGTQGGSVVDTFLGQSGWKIRALTRNANSGSAQKLKEKGVHEVVTATLDDVASLTEAFKGAHTVFSVTDFWGLYQDPANTEKAAATGLPKNVWAARVEEQQGKNVFDAAAHTAGLERLVFSGLSHATKWSRGKYSHVYHFDSKARAAEYGREEHAELWAKTSILQVGFYLSNLLTSPFMRPRKDENGLYVFAHNFPMALKLPLIATEEDTGPFTRALVEVAPGKNLIAYRAWMTLDEYLDIICRVTGVKAVNRQVPLDASSGSIPEELVAELTDNADYFEEFGYEGRDDPTLVHPRDVSLDLSCTEKTGTDHDVLLAWCGCTTPVCRRLGEEAGLE</sequence>
<evidence type="ECO:0000259" key="4">
    <source>
        <dbReference type="Pfam" id="PF05368"/>
    </source>
</evidence>
<dbReference type="CDD" id="cd05251">
    <property type="entry name" value="NmrA_like_SDR_a"/>
    <property type="match status" value="1"/>
</dbReference>
<reference evidence="6" key="1">
    <citation type="submission" date="2015-07" db="EMBL/GenBank/DDBJ databases">
        <authorList>
            <person name="Teixeira M.M."/>
            <person name="Souza R.C."/>
            <person name="Almeida L.G."/>
            <person name="Vicente V.A."/>
            <person name="de Hoog S."/>
            <person name="Bocca A.L."/>
            <person name="de Almeida S.R."/>
            <person name="Vasconcelos A.T."/>
            <person name="Felipe M.S."/>
        </authorList>
    </citation>
    <scope>NUCLEOTIDE SEQUENCE [LARGE SCALE GENOMIC DNA]</scope>
    <source>
        <strain evidence="6">KSF</strain>
    </source>
</reference>
<protein>
    <submittedName>
        <fullName evidence="5">Putative hscarg dehydrogenase</fullName>
    </submittedName>
</protein>
<dbReference type="Proteomes" id="UP000094526">
    <property type="component" value="Unassembled WGS sequence"/>
</dbReference>
<comment type="caution">
    <text evidence="5">The sequence shown here is derived from an EMBL/GenBank/DDBJ whole genome shotgun (WGS) entry which is preliminary data.</text>
</comment>
<dbReference type="VEuPathDB" id="FungiDB:G647_08334"/>
<dbReference type="STRING" id="86049.A0A1C1CI36"/>
<dbReference type="EMBL" id="LGRB01000012">
    <property type="protein sequence ID" value="OCT48185.1"/>
    <property type="molecule type" value="Genomic_DNA"/>
</dbReference>
<dbReference type="PANTHER" id="PTHR42748">
    <property type="entry name" value="NITROGEN METABOLITE REPRESSION PROTEIN NMRA FAMILY MEMBER"/>
    <property type="match status" value="1"/>
</dbReference>
<dbReference type="eggNOG" id="ENOG502SHS9">
    <property type="taxonomic scope" value="Eukaryota"/>
</dbReference>
<dbReference type="InterPro" id="IPR036291">
    <property type="entry name" value="NAD(P)-bd_dom_sf"/>
</dbReference>
<dbReference type="SUPFAM" id="SSF51735">
    <property type="entry name" value="NAD(P)-binding Rossmann-fold domains"/>
    <property type="match status" value="1"/>
</dbReference>
<dbReference type="Gene3D" id="3.40.50.720">
    <property type="entry name" value="NAD(P)-binding Rossmann-like Domain"/>
    <property type="match status" value="1"/>
</dbReference>
<dbReference type="VEuPathDB" id="FungiDB:CLCR_04188"/>
<feature type="domain" description="NmrA-like" evidence="4">
    <location>
        <begin position="1"/>
        <end position="310"/>
    </location>
</feature>
<evidence type="ECO:0000256" key="1">
    <source>
        <dbReference type="ARBA" id="ARBA00006328"/>
    </source>
</evidence>
<dbReference type="InterPro" id="IPR008030">
    <property type="entry name" value="NmrA-like"/>
</dbReference>
<dbReference type="AlphaFoldDB" id="A0A1C1CI36"/>
<keyword evidence="3" id="KW-0560">Oxidoreductase</keyword>